<dbReference type="EMBL" id="JAULSW010000003">
    <property type="protein sequence ID" value="KAK3387764.1"/>
    <property type="molecule type" value="Genomic_DNA"/>
</dbReference>
<evidence type="ECO:0000313" key="3">
    <source>
        <dbReference type="Proteomes" id="UP001285441"/>
    </source>
</evidence>
<organism evidence="2 3">
    <name type="scientific">Podospora didyma</name>
    <dbReference type="NCBI Taxonomy" id="330526"/>
    <lineage>
        <taxon>Eukaryota</taxon>
        <taxon>Fungi</taxon>
        <taxon>Dikarya</taxon>
        <taxon>Ascomycota</taxon>
        <taxon>Pezizomycotina</taxon>
        <taxon>Sordariomycetes</taxon>
        <taxon>Sordariomycetidae</taxon>
        <taxon>Sordariales</taxon>
        <taxon>Podosporaceae</taxon>
        <taxon>Podospora</taxon>
    </lineage>
</organism>
<reference evidence="2" key="2">
    <citation type="submission" date="2023-06" db="EMBL/GenBank/DDBJ databases">
        <authorList>
            <consortium name="Lawrence Berkeley National Laboratory"/>
            <person name="Haridas S."/>
            <person name="Hensen N."/>
            <person name="Bonometti L."/>
            <person name="Westerberg I."/>
            <person name="Brannstrom I.O."/>
            <person name="Guillou S."/>
            <person name="Cros-Aarteil S."/>
            <person name="Calhoun S."/>
            <person name="Kuo A."/>
            <person name="Mondo S."/>
            <person name="Pangilinan J."/>
            <person name="Riley R."/>
            <person name="LaButti K."/>
            <person name="Andreopoulos B."/>
            <person name="Lipzen A."/>
            <person name="Chen C."/>
            <person name="Yanf M."/>
            <person name="Daum C."/>
            <person name="Ng V."/>
            <person name="Clum A."/>
            <person name="Steindorff A."/>
            <person name="Ohm R."/>
            <person name="Martin F."/>
            <person name="Silar P."/>
            <person name="Natvig D."/>
            <person name="Lalanne C."/>
            <person name="Gautier V."/>
            <person name="Ament-velasquez S.L."/>
            <person name="Kruys A."/>
            <person name="Hutchinson M.I."/>
            <person name="Powell A.J."/>
            <person name="Barry K."/>
            <person name="Miller A.N."/>
            <person name="Grigoriev I.V."/>
            <person name="Debuchy R."/>
            <person name="Gladieux P."/>
            <person name="Thoren M.H."/>
            <person name="Johannesson H."/>
        </authorList>
    </citation>
    <scope>NUCLEOTIDE SEQUENCE</scope>
    <source>
        <strain evidence="2">CBS 232.78</strain>
    </source>
</reference>
<sequence>MDGQEIIAPAESCEVYIERDVSPLKIYIPRSEEAQDLCIQHSLPEKLVEWMMVDPIYTNKAVRKGGPVGSDGMAEIGTEDIEMALHDDQEENPVPADEQDVSMENHETVEEDQASPEEDNLDMANPANAEEGMDQEPAKERNPTEESHDSADNHQSPGGDQDLIMVGYDSHDEGLDADMAENNRETYRRYLERIRMAARNCVFPTNKDDTVRSNNNGEEVGASRAILLPPQSPGLGDILGRDQISATITYLMNDETDGSLEYGDLDRSFTALLIERGYLEPGLWEGRKPKYFFGVDATARGFKHPFHVTGVQYETMKMHSSDDSIYILFRLFNMLDDTIDVKVYVNPIQLDRDGVLKFSADDYLVTPLQLDGSMGRHGLVANNEEVE</sequence>
<feature type="compositionally biased region" description="Acidic residues" evidence="1">
    <location>
        <begin position="109"/>
        <end position="121"/>
    </location>
</feature>
<keyword evidence="3" id="KW-1185">Reference proteome</keyword>
<evidence type="ECO:0000313" key="2">
    <source>
        <dbReference type="EMBL" id="KAK3387764.1"/>
    </source>
</evidence>
<name>A0AAE0NUH8_9PEZI</name>
<protein>
    <submittedName>
        <fullName evidence="2">Uncharacterized protein</fullName>
    </submittedName>
</protein>
<evidence type="ECO:0000256" key="1">
    <source>
        <dbReference type="SAM" id="MobiDB-lite"/>
    </source>
</evidence>
<comment type="caution">
    <text evidence="2">The sequence shown here is derived from an EMBL/GenBank/DDBJ whole genome shotgun (WGS) entry which is preliminary data.</text>
</comment>
<proteinExistence type="predicted"/>
<dbReference type="Proteomes" id="UP001285441">
    <property type="component" value="Unassembled WGS sequence"/>
</dbReference>
<feature type="region of interest" description="Disordered" evidence="1">
    <location>
        <begin position="90"/>
        <end position="166"/>
    </location>
</feature>
<feature type="compositionally biased region" description="Basic and acidic residues" evidence="1">
    <location>
        <begin position="136"/>
        <end position="152"/>
    </location>
</feature>
<gene>
    <name evidence="2" type="ORF">B0H63DRAFT_542160</name>
</gene>
<dbReference type="AlphaFoldDB" id="A0AAE0NUH8"/>
<reference evidence="2" key="1">
    <citation type="journal article" date="2023" name="Mol. Phylogenet. Evol.">
        <title>Genome-scale phylogeny and comparative genomics of the fungal order Sordariales.</title>
        <authorList>
            <person name="Hensen N."/>
            <person name="Bonometti L."/>
            <person name="Westerberg I."/>
            <person name="Brannstrom I.O."/>
            <person name="Guillou S."/>
            <person name="Cros-Aarteil S."/>
            <person name="Calhoun S."/>
            <person name="Haridas S."/>
            <person name="Kuo A."/>
            <person name="Mondo S."/>
            <person name="Pangilinan J."/>
            <person name="Riley R."/>
            <person name="LaButti K."/>
            <person name="Andreopoulos B."/>
            <person name="Lipzen A."/>
            <person name="Chen C."/>
            <person name="Yan M."/>
            <person name="Daum C."/>
            <person name="Ng V."/>
            <person name="Clum A."/>
            <person name="Steindorff A."/>
            <person name="Ohm R.A."/>
            <person name="Martin F."/>
            <person name="Silar P."/>
            <person name="Natvig D.O."/>
            <person name="Lalanne C."/>
            <person name="Gautier V."/>
            <person name="Ament-Velasquez S.L."/>
            <person name="Kruys A."/>
            <person name="Hutchinson M.I."/>
            <person name="Powell A.J."/>
            <person name="Barry K."/>
            <person name="Miller A.N."/>
            <person name="Grigoriev I.V."/>
            <person name="Debuchy R."/>
            <person name="Gladieux P."/>
            <person name="Hiltunen Thoren M."/>
            <person name="Johannesson H."/>
        </authorList>
    </citation>
    <scope>NUCLEOTIDE SEQUENCE</scope>
    <source>
        <strain evidence="2">CBS 232.78</strain>
    </source>
</reference>
<accession>A0AAE0NUH8</accession>